<organism evidence="1">
    <name type="scientific">Riptortus pedestris</name>
    <name type="common">Bean bug</name>
    <dbReference type="NCBI Taxonomy" id="329032"/>
    <lineage>
        <taxon>Eukaryota</taxon>
        <taxon>Metazoa</taxon>
        <taxon>Ecdysozoa</taxon>
        <taxon>Arthropoda</taxon>
        <taxon>Hexapoda</taxon>
        <taxon>Insecta</taxon>
        <taxon>Pterygota</taxon>
        <taxon>Neoptera</taxon>
        <taxon>Paraneoptera</taxon>
        <taxon>Hemiptera</taxon>
        <taxon>Heteroptera</taxon>
        <taxon>Panheteroptera</taxon>
        <taxon>Pentatomomorpha</taxon>
        <taxon>Coreoidea</taxon>
        <taxon>Alydidae</taxon>
        <taxon>Riptortus</taxon>
    </lineage>
</organism>
<dbReference type="AlphaFoldDB" id="R4WIK6"/>
<evidence type="ECO:0000313" key="1">
    <source>
        <dbReference type="EMBL" id="BAN20480.1"/>
    </source>
</evidence>
<sequence length="112" mass="12325">MCIGARRPRSNLTQCQHAWRVVCAHGRVLVQSQWCVGVSVHACYAVWTRRAAALWLCRAARTVVACVRYASASGAGAQATLVSGKDCRGKAVTQMYCFHFEDYAVVCFVPRS</sequence>
<accession>R4WIK6</accession>
<protein>
    <submittedName>
        <fullName evidence="1">Unkown protein</fullName>
    </submittedName>
</protein>
<name>R4WIK6_RIPPE</name>
<reference evidence="1" key="1">
    <citation type="journal article" date="2013" name="PLoS ONE">
        <title>Gene expression in gut symbiotic organ of stinkbug affected by extracellular bacterial symbiont.</title>
        <authorList>
            <person name="Futahashi R."/>
            <person name="Tanaka K."/>
            <person name="Tanahashi M."/>
            <person name="Nikoh N."/>
            <person name="Kikuchi Y."/>
            <person name="Lee B.L."/>
            <person name="Fukatsu T."/>
        </authorList>
    </citation>
    <scope>NUCLEOTIDE SEQUENCE</scope>
    <source>
        <tissue evidence="1">Midgut</tissue>
    </source>
</reference>
<proteinExistence type="evidence at transcript level"/>
<dbReference type="EMBL" id="AK417265">
    <property type="protein sequence ID" value="BAN20480.1"/>
    <property type="molecule type" value="mRNA"/>
</dbReference>